<dbReference type="EMBL" id="BMNH01000011">
    <property type="protein sequence ID" value="GGO72145.1"/>
    <property type="molecule type" value="Genomic_DNA"/>
</dbReference>
<sequence>MAELIATLRTVTHVDHRSFDLLDDGGPQEAVREFGDPARWLFAGRNSVIVVTLDGDPHDADVSIEAWDARPAAPGSAERAAQALLRLDSGLLEVNPLVEDEAQWLNVGGPGTYHLRATATAETYLFQLWPAPVISDGRV</sequence>
<dbReference type="Proteomes" id="UP000646523">
    <property type="component" value="Unassembled WGS sequence"/>
</dbReference>
<organism evidence="1 2">
    <name type="scientific">Nonomuraea cavernae</name>
    <dbReference type="NCBI Taxonomy" id="2045107"/>
    <lineage>
        <taxon>Bacteria</taxon>
        <taxon>Bacillati</taxon>
        <taxon>Actinomycetota</taxon>
        <taxon>Actinomycetes</taxon>
        <taxon>Streptosporangiales</taxon>
        <taxon>Streptosporangiaceae</taxon>
        <taxon>Nonomuraea</taxon>
    </lineage>
</organism>
<gene>
    <name evidence="1" type="ORF">GCM10012289_39510</name>
</gene>
<comment type="caution">
    <text evidence="1">The sequence shown here is derived from an EMBL/GenBank/DDBJ whole genome shotgun (WGS) entry which is preliminary data.</text>
</comment>
<keyword evidence="2" id="KW-1185">Reference proteome</keyword>
<dbReference type="RefSeq" id="WP_189125593.1">
    <property type="nucleotide sequence ID" value="NZ_BMNH01000011.1"/>
</dbReference>
<proteinExistence type="predicted"/>
<evidence type="ECO:0000313" key="2">
    <source>
        <dbReference type="Proteomes" id="UP000646523"/>
    </source>
</evidence>
<reference evidence="1" key="2">
    <citation type="submission" date="2020-09" db="EMBL/GenBank/DDBJ databases">
        <authorList>
            <person name="Sun Q."/>
            <person name="Zhou Y."/>
        </authorList>
    </citation>
    <scope>NUCLEOTIDE SEQUENCE</scope>
    <source>
        <strain evidence="1">CGMCC 4.7368</strain>
    </source>
</reference>
<reference evidence="1" key="1">
    <citation type="journal article" date="2014" name="Int. J. Syst. Evol. Microbiol.">
        <title>Complete genome sequence of Corynebacterium casei LMG S-19264T (=DSM 44701T), isolated from a smear-ripened cheese.</title>
        <authorList>
            <consortium name="US DOE Joint Genome Institute (JGI-PGF)"/>
            <person name="Walter F."/>
            <person name="Albersmeier A."/>
            <person name="Kalinowski J."/>
            <person name="Ruckert C."/>
        </authorList>
    </citation>
    <scope>NUCLEOTIDE SEQUENCE</scope>
    <source>
        <strain evidence="1">CGMCC 4.7368</strain>
    </source>
</reference>
<name>A0A917Z3R4_9ACTN</name>
<dbReference type="AlphaFoldDB" id="A0A917Z3R4"/>
<evidence type="ECO:0000313" key="1">
    <source>
        <dbReference type="EMBL" id="GGO72145.1"/>
    </source>
</evidence>
<protein>
    <submittedName>
        <fullName evidence="1">Uncharacterized protein</fullName>
    </submittedName>
</protein>
<accession>A0A917Z3R4</accession>